<name>W4IUF0_PLAFP</name>
<accession>W4IUF0</accession>
<reference evidence="2 3" key="2">
    <citation type="submission" date="2013-02" db="EMBL/GenBank/DDBJ databases">
        <title>The Genome Sequence of Plasmodium falciparum Palo Alto/Uganda.</title>
        <authorList>
            <consortium name="The Broad Institute Genome Sequencing Platform"/>
            <consortium name="The Broad Institute Genome Sequencing Center for Infectious Disease"/>
            <person name="Neafsey D."/>
            <person name="Cheeseman I."/>
            <person name="Volkman S."/>
            <person name="Adams J."/>
            <person name="Walker B."/>
            <person name="Young S.K."/>
            <person name="Zeng Q."/>
            <person name="Gargeya S."/>
            <person name="Fitzgerald M."/>
            <person name="Haas B."/>
            <person name="Abouelleil A."/>
            <person name="Alvarado L."/>
            <person name="Arachchi H.M."/>
            <person name="Berlin A.M."/>
            <person name="Chapman S.B."/>
            <person name="Dewar J."/>
            <person name="Goldberg J."/>
            <person name="Griggs A."/>
            <person name="Gujja S."/>
            <person name="Hansen M."/>
            <person name="Howarth C."/>
            <person name="Imamovic A."/>
            <person name="Larimer J."/>
            <person name="McCowan C."/>
            <person name="Murphy C."/>
            <person name="Neiman D."/>
            <person name="Pearson M."/>
            <person name="Priest M."/>
            <person name="Roberts A."/>
            <person name="Saif S."/>
            <person name="Shea T."/>
            <person name="Sisk P."/>
            <person name="Sykes S."/>
            <person name="Wortman J."/>
            <person name="Nusbaum C."/>
            <person name="Birren B."/>
        </authorList>
    </citation>
    <scope>NUCLEOTIDE SEQUENCE [LARGE SCALE GENOMIC DNA]</scope>
    <source>
        <strain evidence="2 3">Palo Alto/Uganda</strain>
    </source>
</reference>
<keyword evidence="1" id="KW-0812">Transmembrane</keyword>
<sequence length="80" mass="10168">MEIPYHINFLFMKKNEVYDVQYKNYYEKYMYYKILSYMLYIILFGKYFLLNNIRNNKNIKITNLRLTYGCIIFYKYNNNY</sequence>
<keyword evidence="1" id="KW-1133">Transmembrane helix</keyword>
<dbReference type="Proteomes" id="UP000019103">
    <property type="component" value="Unassembled WGS sequence"/>
</dbReference>
<evidence type="ECO:0000313" key="3">
    <source>
        <dbReference type="Proteomes" id="UP000019103"/>
    </source>
</evidence>
<feature type="transmembrane region" description="Helical" evidence="1">
    <location>
        <begin position="30"/>
        <end position="50"/>
    </location>
</feature>
<evidence type="ECO:0000313" key="2">
    <source>
        <dbReference type="EMBL" id="ETW53633.1"/>
    </source>
</evidence>
<evidence type="ECO:0000256" key="1">
    <source>
        <dbReference type="SAM" id="Phobius"/>
    </source>
</evidence>
<dbReference type="EMBL" id="KI927385">
    <property type="protein sequence ID" value="ETW53633.1"/>
    <property type="molecule type" value="Genomic_DNA"/>
</dbReference>
<proteinExistence type="predicted"/>
<dbReference type="OMA" id="EIPYHIN"/>
<organism evidence="2 3">
    <name type="scientific">Plasmodium falciparum (isolate Palo Alto / Uganda)</name>
    <dbReference type="NCBI Taxonomy" id="57270"/>
    <lineage>
        <taxon>Eukaryota</taxon>
        <taxon>Sar</taxon>
        <taxon>Alveolata</taxon>
        <taxon>Apicomplexa</taxon>
        <taxon>Aconoidasida</taxon>
        <taxon>Haemosporida</taxon>
        <taxon>Plasmodiidae</taxon>
        <taxon>Plasmodium</taxon>
        <taxon>Plasmodium (Laverania)</taxon>
    </lineage>
</organism>
<dbReference type="AlphaFoldDB" id="W4IUF0"/>
<gene>
    <name evidence="2" type="ORF">PFUGPA_04649</name>
</gene>
<keyword evidence="1" id="KW-0472">Membrane</keyword>
<reference evidence="2 3" key="1">
    <citation type="submission" date="2013-02" db="EMBL/GenBank/DDBJ databases">
        <title>The Genome Annotation of Plasmodium falciparum Palo Alto/Uganda.</title>
        <authorList>
            <consortium name="The Broad Institute Genome Sequencing Platform"/>
            <consortium name="The Broad Institute Genome Sequencing Center for Infectious Disease"/>
            <person name="Neafsey D."/>
            <person name="Hoffman S."/>
            <person name="Volkman S."/>
            <person name="Rosenthal P."/>
            <person name="Walker B."/>
            <person name="Young S.K."/>
            <person name="Zeng Q."/>
            <person name="Gargeya S."/>
            <person name="Fitzgerald M."/>
            <person name="Haas B."/>
            <person name="Abouelleil A."/>
            <person name="Allen A.W."/>
            <person name="Alvarado L."/>
            <person name="Arachchi H.M."/>
            <person name="Berlin A.M."/>
            <person name="Chapman S.B."/>
            <person name="Gainer-Dewar J."/>
            <person name="Goldberg J."/>
            <person name="Griggs A."/>
            <person name="Gujja S."/>
            <person name="Hansen M."/>
            <person name="Howarth C."/>
            <person name="Imamovic A."/>
            <person name="Ireland A."/>
            <person name="Larimer J."/>
            <person name="McCowan C."/>
            <person name="Murphy C."/>
            <person name="Pearson M."/>
            <person name="Poon T.W."/>
            <person name="Priest M."/>
            <person name="Roberts A."/>
            <person name="Saif S."/>
            <person name="Shea T."/>
            <person name="Sisk P."/>
            <person name="Sykes S."/>
            <person name="Wortman J."/>
            <person name="Nusbaum C."/>
            <person name="Birren B."/>
        </authorList>
    </citation>
    <scope>NUCLEOTIDE SEQUENCE [LARGE SCALE GENOMIC DNA]</scope>
    <source>
        <strain evidence="2 3">Palo Alto/Uganda</strain>
    </source>
</reference>
<protein>
    <submittedName>
        <fullName evidence="2">Uncharacterized protein</fullName>
    </submittedName>
</protein>